<dbReference type="OrthoDB" id="45882at2759"/>
<comment type="subcellular location">
    <subcellularLocation>
        <location evidence="1">Cytoplasm</location>
    </subcellularLocation>
    <subcellularLocation>
        <location evidence="2">Nucleus</location>
        <location evidence="2">Nucleolus</location>
    </subcellularLocation>
</comment>
<evidence type="ECO:0000256" key="9">
    <source>
        <dbReference type="ARBA" id="ARBA00030617"/>
    </source>
</evidence>
<dbReference type="Gene3D" id="3.30.230.70">
    <property type="entry name" value="GHMP Kinase, N-terminal domain"/>
    <property type="match status" value="1"/>
</dbReference>
<keyword evidence="8" id="KW-0539">Nucleus</keyword>
<dbReference type="SUPFAM" id="SSF55666">
    <property type="entry name" value="Ribonuclease PH domain 2-like"/>
    <property type="match status" value="1"/>
</dbReference>
<evidence type="ECO:0000256" key="3">
    <source>
        <dbReference type="ARBA" id="ARBA00006678"/>
    </source>
</evidence>
<dbReference type="Proteomes" id="UP000037751">
    <property type="component" value="Unassembled WGS sequence"/>
</dbReference>
<evidence type="ECO:0000256" key="7">
    <source>
        <dbReference type="ARBA" id="ARBA00022884"/>
    </source>
</evidence>
<dbReference type="GO" id="GO:0016075">
    <property type="term" value="P:rRNA catabolic process"/>
    <property type="evidence" value="ECO:0007669"/>
    <property type="project" value="TreeGrafter"/>
</dbReference>
<keyword evidence="4" id="KW-0963">Cytoplasm</keyword>
<gene>
    <name evidence="12" type="ORF">Malapachy_1232</name>
</gene>
<dbReference type="EMBL" id="LGAV01000003">
    <property type="protein sequence ID" value="KOS14555.1"/>
    <property type="molecule type" value="Genomic_DNA"/>
</dbReference>
<accession>A0A0M9VPR6</accession>
<evidence type="ECO:0000256" key="8">
    <source>
        <dbReference type="ARBA" id="ARBA00023242"/>
    </source>
</evidence>
<evidence type="ECO:0000259" key="11">
    <source>
        <dbReference type="Pfam" id="PF01138"/>
    </source>
</evidence>
<evidence type="ECO:0000256" key="4">
    <source>
        <dbReference type="ARBA" id="ARBA00022490"/>
    </source>
</evidence>
<evidence type="ECO:0000313" key="12">
    <source>
        <dbReference type="EMBL" id="KOS14555.1"/>
    </source>
</evidence>
<dbReference type="PANTHER" id="PTHR11097:SF9">
    <property type="entry name" value="EXOSOME COMPLEX COMPONENT RRP43"/>
    <property type="match status" value="1"/>
</dbReference>
<dbReference type="GO" id="GO:0071038">
    <property type="term" value="P:TRAMP-dependent tRNA surveillance pathway"/>
    <property type="evidence" value="ECO:0007669"/>
    <property type="project" value="TreeGrafter"/>
</dbReference>
<dbReference type="GO" id="GO:0071035">
    <property type="term" value="P:nuclear polyadenylation-dependent rRNA catabolic process"/>
    <property type="evidence" value="ECO:0007669"/>
    <property type="project" value="TreeGrafter"/>
</dbReference>
<reference evidence="12 13" key="1">
    <citation type="submission" date="2015-07" db="EMBL/GenBank/DDBJ databases">
        <title>Draft Genome Sequence of Malassezia furfur CBS1878 and Malassezia pachydermatis CBS1879.</title>
        <authorList>
            <person name="Triana S."/>
            <person name="Ohm R."/>
            <person name="Gonzalez A."/>
            <person name="DeCock H."/>
            <person name="Restrepo S."/>
            <person name="Celis A."/>
        </authorList>
    </citation>
    <scope>NUCLEOTIDE SEQUENCE [LARGE SCALE GENOMIC DNA]</scope>
    <source>
        <strain evidence="12 13">CBS 1879</strain>
    </source>
</reference>
<organism evidence="12 13">
    <name type="scientific">Malassezia pachydermatis</name>
    <dbReference type="NCBI Taxonomy" id="77020"/>
    <lineage>
        <taxon>Eukaryota</taxon>
        <taxon>Fungi</taxon>
        <taxon>Dikarya</taxon>
        <taxon>Basidiomycota</taxon>
        <taxon>Ustilaginomycotina</taxon>
        <taxon>Malasseziomycetes</taxon>
        <taxon>Malasseziales</taxon>
        <taxon>Malasseziaceae</taxon>
        <taxon>Malassezia</taxon>
    </lineage>
</organism>
<dbReference type="InterPro" id="IPR027408">
    <property type="entry name" value="PNPase/RNase_PH_dom_sf"/>
</dbReference>
<dbReference type="GeneID" id="28727614"/>
<proteinExistence type="inferred from homology"/>
<dbReference type="SUPFAM" id="SSF54211">
    <property type="entry name" value="Ribosomal protein S5 domain 2-like"/>
    <property type="match status" value="1"/>
</dbReference>
<dbReference type="GO" id="GO:0034473">
    <property type="term" value="P:U1 snRNA 3'-end processing"/>
    <property type="evidence" value="ECO:0007669"/>
    <property type="project" value="TreeGrafter"/>
</dbReference>
<dbReference type="InterPro" id="IPR036345">
    <property type="entry name" value="ExoRNase_PH_dom2_sf"/>
</dbReference>
<keyword evidence="7" id="KW-0694">RNA-binding</keyword>
<evidence type="ECO:0000313" key="13">
    <source>
        <dbReference type="Proteomes" id="UP000037751"/>
    </source>
</evidence>
<keyword evidence="6" id="KW-0271">Exosome</keyword>
<dbReference type="RefSeq" id="XP_017992187.1">
    <property type="nucleotide sequence ID" value="XM_018135739.1"/>
</dbReference>
<dbReference type="GO" id="GO:0071028">
    <property type="term" value="P:nuclear mRNA surveillance"/>
    <property type="evidence" value="ECO:0007669"/>
    <property type="project" value="TreeGrafter"/>
</dbReference>
<dbReference type="STRING" id="77020.A0A0M9VPR6"/>
<dbReference type="InterPro" id="IPR001247">
    <property type="entry name" value="ExoRNase_PH_dom1"/>
</dbReference>
<comment type="similarity">
    <text evidence="3">Belongs to the RNase PH family.</text>
</comment>
<dbReference type="InterPro" id="IPR050590">
    <property type="entry name" value="Exosome_comp_Rrp42_subfam"/>
</dbReference>
<comment type="caution">
    <text evidence="12">The sequence shown here is derived from an EMBL/GenBank/DDBJ whole genome shotgun (WGS) entry which is preliminary data.</text>
</comment>
<dbReference type="InterPro" id="IPR020568">
    <property type="entry name" value="Ribosomal_Su5_D2-typ_SF"/>
</dbReference>
<evidence type="ECO:0000256" key="6">
    <source>
        <dbReference type="ARBA" id="ARBA00022835"/>
    </source>
</evidence>
<dbReference type="GO" id="GO:0000467">
    <property type="term" value="P:exonucleolytic trimming to generate mature 3'-end of 5.8S rRNA from tricistronic rRNA transcript (SSU-rRNA, 5.8S rRNA, LSU-rRNA)"/>
    <property type="evidence" value="ECO:0007669"/>
    <property type="project" value="TreeGrafter"/>
</dbReference>
<dbReference type="GO" id="GO:0034476">
    <property type="term" value="P:U5 snRNA 3'-end processing"/>
    <property type="evidence" value="ECO:0007669"/>
    <property type="project" value="TreeGrafter"/>
</dbReference>
<dbReference type="GO" id="GO:0035925">
    <property type="term" value="F:mRNA 3'-UTR AU-rich region binding"/>
    <property type="evidence" value="ECO:0007669"/>
    <property type="project" value="TreeGrafter"/>
</dbReference>
<dbReference type="VEuPathDB" id="FungiDB:Malapachy_1232"/>
<dbReference type="GO" id="GO:0000176">
    <property type="term" value="C:nuclear exosome (RNase complex)"/>
    <property type="evidence" value="ECO:0007669"/>
    <property type="project" value="UniProtKB-ARBA"/>
</dbReference>
<feature type="region of interest" description="Disordered" evidence="10">
    <location>
        <begin position="1"/>
        <end position="20"/>
    </location>
</feature>
<dbReference type="GO" id="GO:0005730">
    <property type="term" value="C:nucleolus"/>
    <property type="evidence" value="ECO:0007669"/>
    <property type="project" value="UniProtKB-SubCell"/>
</dbReference>
<sequence>MSMSATPSMSSAAHPASGSDHAQMTIFKKLYPEEYLRRHLDEGIREDGRALDVPRDVSVAAGIISHAQGSALVRLGQGTMVTAAVQVQTAKPHYERPHEGFLVPSIDLSPLCSPQYKVGPPGDEAQVMAHYLQMFLNMSGILPRTSLCIAPGELCWSVHVDMVCLSDDGGVLDAAALAAVAALHDCRLPSVVSGTEDGRPIFDATTTQKLALVGMPILSSFGLYDSTYLLADTTAFEQALSAGCLHIGLGAEDKDAFWIKALGRSAVTQPRPWQGKDLVEACVQLAQKRVPQMQKLIRDALLHRDTQAVQA</sequence>
<feature type="compositionally biased region" description="Low complexity" evidence="10">
    <location>
        <begin position="1"/>
        <end position="19"/>
    </location>
</feature>
<evidence type="ECO:0000256" key="10">
    <source>
        <dbReference type="SAM" id="MobiDB-lite"/>
    </source>
</evidence>
<dbReference type="GO" id="GO:0000177">
    <property type="term" value="C:cytoplasmic exosome (RNase complex)"/>
    <property type="evidence" value="ECO:0007669"/>
    <property type="project" value="TreeGrafter"/>
</dbReference>
<feature type="domain" description="Exoribonuclease phosphorolytic" evidence="11">
    <location>
        <begin position="55"/>
        <end position="189"/>
    </location>
</feature>
<protein>
    <recommendedName>
        <fullName evidence="9">Ribosomal RNA-processing protein 43</fullName>
    </recommendedName>
</protein>
<name>A0A0M9VPR6_9BASI</name>
<evidence type="ECO:0000256" key="5">
    <source>
        <dbReference type="ARBA" id="ARBA00022552"/>
    </source>
</evidence>
<dbReference type="GO" id="GO:0034475">
    <property type="term" value="P:U4 snRNA 3'-end processing"/>
    <property type="evidence" value="ECO:0007669"/>
    <property type="project" value="TreeGrafter"/>
</dbReference>
<keyword evidence="5" id="KW-0698">rRNA processing</keyword>
<keyword evidence="13" id="KW-1185">Reference proteome</keyword>
<dbReference type="AlphaFoldDB" id="A0A0M9VPR6"/>
<evidence type="ECO:0000256" key="2">
    <source>
        <dbReference type="ARBA" id="ARBA00004604"/>
    </source>
</evidence>
<evidence type="ECO:0000256" key="1">
    <source>
        <dbReference type="ARBA" id="ARBA00004496"/>
    </source>
</evidence>
<dbReference type="PANTHER" id="PTHR11097">
    <property type="entry name" value="EXOSOME COMPLEX EXONUCLEASE RIBOSOMAL RNA PROCESSING PROTEIN"/>
    <property type="match status" value="1"/>
</dbReference>
<dbReference type="Pfam" id="PF01138">
    <property type="entry name" value="RNase_PH"/>
    <property type="match status" value="1"/>
</dbReference>